<comment type="cofactor">
    <cofactor evidence="1">
        <name>pyridoxal 5'-phosphate</name>
        <dbReference type="ChEBI" id="CHEBI:597326"/>
    </cofactor>
</comment>
<reference evidence="4 5" key="1">
    <citation type="submission" date="2020-04" db="EMBL/GenBank/DDBJ databases">
        <title>Complete genome of a Psychrophilic, Marine, Gas Vacuolate Bacterium Polaromonas vacuolata KCTC 22033T.</title>
        <authorList>
            <person name="Hwang K."/>
            <person name="Kim K.M."/>
        </authorList>
    </citation>
    <scope>NUCLEOTIDE SEQUENCE [LARGE SCALE GENOMIC DNA]</scope>
    <source>
        <strain evidence="4 5">KCTC 22033</strain>
    </source>
</reference>
<sequence>MNAMHGGPDALGVPLYDFSTNANACGPYPQAVAALLLCDARYYPDPAYTVLRQQLADFHAVEAWRIVLAGSASEFIYRITAWVQRGGARTVRLPLHAYGDYAAAASAWGLDVVTHPQEAALAWGCEPSSPLGQAQTEWTQASFMQRSDGVRVLDCAYAPLRLTGTSSLLGVQQNHLWQLWTPNKALGLTGVRGAYAIAPVSAQEAVIALNAMCPSWPLGVHAVAMLQAWLQPEAQNWLIQSLEILRQWKLRQLNMLQGLGWICLPSEANFFCARPLGDDSGAAIKTLTAALTHLRHHGIKLRDASSFGLPGHVRLGVLSPVAQDALASAWKLFKDNQ</sequence>
<dbReference type="GO" id="GO:0004400">
    <property type="term" value="F:histidinol-phosphate transaminase activity"/>
    <property type="evidence" value="ECO:0007669"/>
    <property type="project" value="UniProtKB-EC"/>
</dbReference>
<dbReference type="GO" id="GO:0030170">
    <property type="term" value="F:pyridoxal phosphate binding"/>
    <property type="evidence" value="ECO:0007669"/>
    <property type="project" value="InterPro"/>
</dbReference>
<name>A0A6H2HCQ6_9BURK</name>
<organism evidence="4 5">
    <name type="scientific">Polaromonas vacuolata</name>
    <dbReference type="NCBI Taxonomy" id="37448"/>
    <lineage>
        <taxon>Bacteria</taxon>
        <taxon>Pseudomonadati</taxon>
        <taxon>Pseudomonadota</taxon>
        <taxon>Betaproteobacteria</taxon>
        <taxon>Burkholderiales</taxon>
        <taxon>Comamonadaceae</taxon>
        <taxon>Polaromonas</taxon>
    </lineage>
</organism>
<evidence type="ECO:0000256" key="1">
    <source>
        <dbReference type="ARBA" id="ARBA00001933"/>
    </source>
</evidence>
<keyword evidence="2" id="KW-0663">Pyridoxal phosphate</keyword>
<dbReference type="RefSeq" id="WP_168922792.1">
    <property type="nucleotide sequence ID" value="NZ_CP051461.1"/>
</dbReference>
<keyword evidence="4" id="KW-0808">Transferase</keyword>
<dbReference type="PANTHER" id="PTHR42885">
    <property type="entry name" value="HISTIDINOL-PHOSPHATE AMINOTRANSFERASE-RELATED"/>
    <property type="match status" value="1"/>
</dbReference>
<dbReference type="InterPro" id="IPR015424">
    <property type="entry name" value="PyrdxlP-dep_Trfase"/>
</dbReference>
<feature type="domain" description="Aminotransferase class I/classII large" evidence="3">
    <location>
        <begin position="42"/>
        <end position="320"/>
    </location>
</feature>
<dbReference type="Gene3D" id="3.90.1150.10">
    <property type="entry name" value="Aspartate Aminotransferase, domain 1"/>
    <property type="match status" value="1"/>
</dbReference>
<dbReference type="AlphaFoldDB" id="A0A6H2HCQ6"/>
<dbReference type="PANTHER" id="PTHR42885:SF1">
    <property type="entry name" value="THREONINE-PHOSPHATE DECARBOXYLASE"/>
    <property type="match status" value="1"/>
</dbReference>
<dbReference type="InterPro" id="IPR004839">
    <property type="entry name" value="Aminotransferase_I/II_large"/>
</dbReference>
<dbReference type="InterPro" id="IPR015422">
    <property type="entry name" value="PyrdxlP-dep_Trfase_small"/>
</dbReference>
<evidence type="ECO:0000259" key="3">
    <source>
        <dbReference type="Pfam" id="PF00155"/>
    </source>
</evidence>
<dbReference type="SUPFAM" id="SSF53383">
    <property type="entry name" value="PLP-dependent transferases"/>
    <property type="match status" value="1"/>
</dbReference>
<protein>
    <submittedName>
        <fullName evidence="4">Histidinol-phosphate aminotransferase</fullName>
        <ecNumber evidence="4">2.6.1.9</ecNumber>
    </submittedName>
</protein>
<evidence type="ECO:0000256" key="2">
    <source>
        <dbReference type="ARBA" id="ARBA00022898"/>
    </source>
</evidence>
<dbReference type="EMBL" id="CP051461">
    <property type="protein sequence ID" value="QJC57246.1"/>
    <property type="molecule type" value="Genomic_DNA"/>
</dbReference>
<dbReference type="EC" id="2.6.1.9" evidence="4"/>
<dbReference type="Proteomes" id="UP000502041">
    <property type="component" value="Chromosome"/>
</dbReference>
<dbReference type="CDD" id="cd00609">
    <property type="entry name" value="AAT_like"/>
    <property type="match status" value="1"/>
</dbReference>
<dbReference type="Gene3D" id="3.40.640.10">
    <property type="entry name" value="Type I PLP-dependent aspartate aminotransferase-like (Major domain)"/>
    <property type="match status" value="1"/>
</dbReference>
<proteinExistence type="predicted"/>
<evidence type="ECO:0000313" key="4">
    <source>
        <dbReference type="EMBL" id="QJC57246.1"/>
    </source>
</evidence>
<accession>A0A6H2HCQ6</accession>
<dbReference type="InterPro" id="IPR015421">
    <property type="entry name" value="PyrdxlP-dep_Trfase_major"/>
</dbReference>
<dbReference type="Pfam" id="PF00155">
    <property type="entry name" value="Aminotran_1_2"/>
    <property type="match status" value="1"/>
</dbReference>
<keyword evidence="5" id="KW-1185">Reference proteome</keyword>
<keyword evidence="4" id="KW-0032">Aminotransferase</keyword>
<evidence type="ECO:0000313" key="5">
    <source>
        <dbReference type="Proteomes" id="UP000502041"/>
    </source>
</evidence>
<gene>
    <name evidence="4" type="primary">hisC</name>
    <name evidence="4" type="ORF">HC248_02567</name>
</gene>
<dbReference type="KEGG" id="pvac:HC248_02567"/>